<dbReference type="InterPro" id="IPR022149">
    <property type="entry name" value="DUF3681"/>
</dbReference>
<evidence type="ECO:0000313" key="2">
    <source>
        <dbReference type="EMBL" id="KAG8066034.1"/>
    </source>
</evidence>
<evidence type="ECO:0000313" key="3">
    <source>
        <dbReference type="Proteomes" id="UP000729402"/>
    </source>
</evidence>
<dbReference type="EMBL" id="JAAALK010000285">
    <property type="protein sequence ID" value="KAG8066034.1"/>
    <property type="molecule type" value="Genomic_DNA"/>
</dbReference>
<reference evidence="2" key="1">
    <citation type="journal article" date="2021" name="bioRxiv">
        <title>Whole Genome Assembly and Annotation of Northern Wild Rice, Zizania palustris L., Supports a Whole Genome Duplication in the Zizania Genus.</title>
        <authorList>
            <person name="Haas M."/>
            <person name="Kono T."/>
            <person name="Macchietto M."/>
            <person name="Millas R."/>
            <person name="McGilp L."/>
            <person name="Shao M."/>
            <person name="Duquette J."/>
            <person name="Hirsch C.N."/>
            <person name="Kimball J."/>
        </authorList>
    </citation>
    <scope>NUCLEOTIDE SEQUENCE</scope>
    <source>
        <tissue evidence="2">Fresh leaf tissue</tissue>
    </source>
</reference>
<evidence type="ECO:0000256" key="1">
    <source>
        <dbReference type="SAM" id="Phobius"/>
    </source>
</evidence>
<keyword evidence="1" id="KW-0472">Membrane</keyword>
<gene>
    <name evidence="2" type="ORF">GUJ93_ZPchr0004g38692</name>
</gene>
<dbReference type="PANTHER" id="PTHR33530:SF8">
    <property type="entry name" value="OS04G0591500 PROTEIN"/>
    <property type="match status" value="1"/>
</dbReference>
<reference evidence="2" key="2">
    <citation type="submission" date="2021-02" db="EMBL/GenBank/DDBJ databases">
        <authorList>
            <person name="Kimball J.A."/>
            <person name="Haas M.W."/>
            <person name="Macchietto M."/>
            <person name="Kono T."/>
            <person name="Duquette J."/>
            <person name="Shao M."/>
        </authorList>
    </citation>
    <scope>NUCLEOTIDE SEQUENCE</scope>
    <source>
        <tissue evidence="2">Fresh leaf tissue</tissue>
    </source>
</reference>
<feature type="transmembrane region" description="Helical" evidence="1">
    <location>
        <begin position="72"/>
        <end position="89"/>
    </location>
</feature>
<dbReference type="Pfam" id="PF12442">
    <property type="entry name" value="DUF3681"/>
    <property type="match status" value="1"/>
</dbReference>
<feature type="transmembrane region" description="Helical" evidence="1">
    <location>
        <begin position="40"/>
        <end position="60"/>
    </location>
</feature>
<proteinExistence type="predicted"/>
<name>A0A8J5VZD0_ZIZPA</name>
<accession>A0A8J5VZD0</accession>
<dbReference type="AlphaFoldDB" id="A0A8J5VZD0"/>
<keyword evidence="3" id="KW-1185">Reference proteome</keyword>
<keyword evidence="1" id="KW-0812">Transmembrane</keyword>
<protein>
    <submittedName>
        <fullName evidence="2">Uncharacterized protein</fullName>
    </submittedName>
</protein>
<sequence>MDNAQYGDEELGGGSVSGRNANAVAEVVEASNDSTKLPRVLVASGVGQAAGALYLALFRPPAGLFVLRNKRLLYTYYGVLVSIILFGVAHSRGEPTYFCACDRFRTSGGLIIFGARLMSPAGGGMAACSSGTGTVSCSTPVSYGVLVAVVLIVVAEA</sequence>
<dbReference type="Proteomes" id="UP000729402">
    <property type="component" value="Unassembled WGS sequence"/>
</dbReference>
<comment type="caution">
    <text evidence="2">The sequence shown here is derived from an EMBL/GenBank/DDBJ whole genome shotgun (WGS) entry which is preliminary data.</text>
</comment>
<keyword evidence="1" id="KW-1133">Transmembrane helix</keyword>
<dbReference type="PANTHER" id="PTHR33530">
    <property type="entry name" value="OS01G0147100 PROTEIN"/>
    <property type="match status" value="1"/>
</dbReference>
<organism evidence="2 3">
    <name type="scientific">Zizania palustris</name>
    <name type="common">Northern wild rice</name>
    <dbReference type="NCBI Taxonomy" id="103762"/>
    <lineage>
        <taxon>Eukaryota</taxon>
        <taxon>Viridiplantae</taxon>
        <taxon>Streptophyta</taxon>
        <taxon>Embryophyta</taxon>
        <taxon>Tracheophyta</taxon>
        <taxon>Spermatophyta</taxon>
        <taxon>Magnoliopsida</taxon>
        <taxon>Liliopsida</taxon>
        <taxon>Poales</taxon>
        <taxon>Poaceae</taxon>
        <taxon>BOP clade</taxon>
        <taxon>Oryzoideae</taxon>
        <taxon>Oryzeae</taxon>
        <taxon>Zizaniinae</taxon>
        <taxon>Zizania</taxon>
    </lineage>
</organism>